<reference evidence="1 2" key="1">
    <citation type="submission" date="2019-02" db="EMBL/GenBank/DDBJ databases">
        <title>Prokaryotic population dynamics and viral predation in marine succession experiment using metagenomics: the confinement effect.</title>
        <authorList>
            <person name="Haro-Moreno J.M."/>
            <person name="Rodriguez-Valera F."/>
            <person name="Lopez-Perez M."/>
        </authorList>
    </citation>
    <scope>NUCLEOTIDE SEQUENCE [LARGE SCALE GENOMIC DNA]</scope>
    <source>
        <strain evidence="1">MED-G169</strain>
    </source>
</reference>
<dbReference type="AlphaFoldDB" id="A0A520LP61"/>
<gene>
    <name evidence="1" type="ORF">EVB02_00520</name>
</gene>
<sequence length="116" mass="13499">MITIGTRIKLLTFLTISLLLNSLFAEVSQSSTLKEYEIEYEAKFNGLDVTASYELSRINENVYQEKTSIKHLLGEINEKAEFAVFRESQVKPYSYIMERALFGSKRQESIDFLWDQ</sequence>
<evidence type="ECO:0000313" key="2">
    <source>
        <dbReference type="Proteomes" id="UP000318148"/>
    </source>
</evidence>
<evidence type="ECO:0000313" key="1">
    <source>
        <dbReference type="EMBL" id="RZO08630.1"/>
    </source>
</evidence>
<comment type="caution">
    <text evidence="1">The sequence shown here is derived from an EMBL/GenBank/DDBJ whole genome shotgun (WGS) entry which is preliminary data.</text>
</comment>
<feature type="non-terminal residue" evidence="1">
    <location>
        <position position="116"/>
    </location>
</feature>
<name>A0A520LP61_9GAMM</name>
<proteinExistence type="predicted"/>
<dbReference type="EMBL" id="SHBO01000003">
    <property type="protein sequence ID" value="RZO08630.1"/>
    <property type="molecule type" value="Genomic_DNA"/>
</dbReference>
<organism evidence="1 2">
    <name type="scientific">SAR92 clade bacterium</name>
    <dbReference type="NCBI Taxonomy" id="2315479"/>
    <lineage>
        <taxon>Bacteria</taxon>
        <taxon>Pseudomonadati</taxon>
        <taxon>Pseudomonadota</taxon>
        <taxon>Gammaproteobacteria</taxon>
        <taxon>Cellvibrionales</taxon>
        <taxon>Porticoccaceae</taxon>
        <taxon>SAR92 clade</taxon>
    </lineage>
</organism>
<dbReference type="Proteomes" id="UP000318148">
    <property type="component" value="Unassembled WGS sequence"/>
</dbReference>
<protein>
    <submittedName>
        <fullName evidence="1">Uncharacterized protein</fullName>
    </submittedName>
</protein>
<accession>A0A520LP61</accession>